<gene>
    <name evidence="2" type="ORF">NYF23_09300</name>
</gene>
<evidence type="ECO:0000313" key="2">
    <source>
        <dbReference type="EMBL" id="UVW34217.1"/>
    </source>
</evidence>
<organism evidence="2 3">
    <name type="scientific">SAR92 clade bacterium H455</name>
    <dbReference type="NCBI Taxonomy" id="2974818"/>
    <lineage>
        <taxon>Bacteria</taxon>
        <taxon>Pseudomonadati</taxon>
        <taxon>Pseudomonadota</taxon>
        <taxon>Gammaproteobacteria</taxon>
        <taxon>Cellvibrionales</taxon>
        <taxon>Porticoccaceae</taxon>
        <taxon>SAR92 clade</taxon>
    </lineage>
</organism>
<feature type="transmembrane region" description="Helical" evidence="1">
    <location>
        <begin position="9"/>
        <end position="30"/>
    </location>
</feature>
<evidence type="ECO:0000313" key="3">
    <source>
        <dbReference type="Proteomes" id="UP001059934"/>
    </source>
</evidence>
<proteinExistence type="predicted"/>
<keyword evidence="1" id="KW-0812">Transmembrane</keyword>
<feature type="transmembrane region" description="Helical" evidence="1">
    <location>
        <begin position="242"/>
        <end position="264"/>
    </location>
</feature>
<name>A0ABY5TKB9_9GAMM</name>
<sequence length="312" mass="34772">MMPYLKRALAIFVVISGWCLFAIVLLDYIVGDLAGLIDTSRQTQTWSLLLLFGLSHNSTLRETNLMIKQWFFGTGIGALVTPVLIAIGDLFASALRSVYINIYLLADVLFCIGTPLLIISATAGWWLLPEVSYVSLLIYSCMISIIFFAGLCCNLVRLLSLGYFFGYWLVDESMLMYPFVAPAAVQENIALIMTDALNTLLPAVGLLLIVYLLARRHGLQMVKAAFSGDSARSSYLSSSRAFFSNYLLLGCLLMATPLIAVLTHTAISHINIHMLFVGLGIWALDLYWQDDVASEPALSSDWRYFLRLSWKY</sequence>
<keyword evidence="3" id="KW-1185">Reference proteome</keyword>
<accession>A0ABY5TKB9</accession>
<feature type="transmembrane region" description="Helical" evidence="1">
    <location>
        <begin position="104"/>
        <end position="127"/>
    </location>
</feature>
<reference evidence="2" key="1">
    <citation type="submission" date="2022-08" db="EMBL/GenBank/DDBJ databases">
        <title>Catabolic pathway analysis in culturable SAR92 clade bacteria reveals their overlooked roles in DMSP degradation in coastal seas.</title>
        <authorList>
            <person name="He X."/>
            <person name="Zhang X."/>
            <person name="Zhang Y."/>
        </authorList>
    </citation>
    <scope>NUCLEOTIDE SEQUENCE</scope>
    <source>
        <strain evidence="2">H455</strain>
    </source>
</reference>
<protein>
    <submittedName>
        <fullName evidence="2">Uncharacterized protein</fullName>
    </submittedName>
</protein>
<dbReference type="Proteomes" id="UP001059934">
    <property type="component" value="Chromosome"/>
</dbReference>
<feature type="transmembrane region" description="Helical" evidence="1">
    <location>
        <begin position="163"/>
        <end position="184"/>
    </location>
</feature>
<evidence type="ECO:0000256" key="1">
    <source>
        <dbReference type="SAM" id="Phobius"/>
    </source>
</evidence>
<keyword evidence="1" id="KW-1133">Transmembrane helix</keyword>
<feature type="transmembrane region" description="Helical" evidence="1">
    <location>
        <begin position="133"/>
        <end position="156"/>
    </location>
</feature>
<feature type="transmembrane region" description="Helical" evidence="1">
    <location>
        <begin position="196"/>
        <end position="214"/>
    </location>
</feature>
<keyword evidence="1" id="KW-0472">Membrane</keyword>
<dbReference type="EMBL" id="CP103416">
    <property type="protein sequence ID" value="UVW34217.1"/>
    <property type="molecule type" value="Genomic_DNA"/>
</dbReference>
<feature type="transmembrane region" description="Helical" evidence="1">
    <location>
        <begin position="70"/>
        <end position="92"/>
    </location>
</feature>